<evidence type="ECO:0000259" key="1">
    <source>
        <dbReference type="Pfam" id="PF11716"/>
    </source>
</evidence>
<dbReference type="InterPro" id="IPR024344">
    <property type="entry name" value="MDMPI_metal-binding"/>
</dbReference>
<dbReference type="Pfam" id="PF11716">
    <property type="entry name" value="MDMPI_N"/>
    <property type="match status" value="1"/>
</dbReference>
<dbReference type="RefSeq" id="WP_370440553.1">
    <property type="nucleotide sequence ID" value="NZ_JBGFTU010000005.1"/>
</dbReference>
<protein>
    <submittedName>
        <fullName evidence="2">Maleylpyruvate isomerase N-terminal domain-containing protein</fullName>
    </submittedName>
</protein>
<evidence type="ECO:0000313" key="2">
    <source>
        <dbReference type="EMBL" id="MEZ0164310.1"/>
    </source>
</evidence>
<gene>
    <name evidence="2" type="ORF">AB2L27_05955</name>
</gene>
<dbReference type="SUPFAM" id="SSF109854">
    <property type="entry name" value="DinB/YfiT-like putative metalloenzymes"/>
    <property type="match status" value="1"/>
</dbReference>
<evidence type="ECO:0000313" key="3">
    <source>
        <dbReference type="Proteomes" id="UP001565927"/>
    </source>
</evidence>
<dbReference type="InterPro" id="IPR034660">
    <property type="entry name" value="DinB/YfiT-like"/>
</dbReference>
<comment type="caution">
    <text evidence="2">The sequence shown here is derived from an EMBL/GenBank/DDBJ whole genome shotgun (WGS) entry which is preliminary data.</text>
</comment>
<dbReference type="EMBL" id="JBGFTU010000005">
    <property type="protein sequence ID" value="MEZ0164310.1"/>
    <property type="molecule type" value="Genomic_DNA"/>
</dbReference>
<dbReference type="GO" id="GO:0016853">
    <property type="term" value="F:isomerase activity"/>
    <property type="evidence" value="ECO:0007669"/>
    <property type="project" value="UniProtKB-KW"/>
</dbReference>
<sequence>MTLHLTHAEGRDALLDELAEWERLLGAFDDLDAPSRCEGWTCGQVVVHVHLGLQEIALALPAVDGPGAVDVDAAGCWSRYPVAADPDAGSAFLAGLVAAHPHAGALTNHVAATVRGLARGVERVPEGRVAFQGMTFSTGDLLGSWAVELAVHHLDLELIADPPAASALHLARRTVDDLAGGSVPADWDDATVVLAGTGRVALSDAEAGRHSGLRETLPVLR</sequence>
<name>A0ABV4GYB2_9ACTN</name>
<keyword evidence="3" id="KW-1185">Reference proteome</keyword>
<dbReference type="Gene3D" id="1.20.120.450">
    <property type="entry name" value="dinb family like domain"/>
    <property type="match status" value="1"/>
</dbReference>
<proteinExistence type="predicted"/>
<dbReference type="Proteomes" id="UP001565927">
    <property type="component" value="Unassembled WGS sequence"/>
</dbReference>
<keyword evidence="2" id="KW-0413">Isomerase</keyword>
<feature type="domain" description="Mycothiol-dependent maleylpyruvate isomerase metal-binding" evidence="1">
    <location>
        <begin position="16"/>
        <end position="157"/>
    </location>
</feature>
<accession>A0ABV4GYB2</accession>
<reference evidence="2 3" key="1">
    <citation type="submission" date="2024-07" db="EMBL/GenBank/DDBJ databases">
        <authorList>
            <person name="Thanompreechachai J."/>
            <person name="Duangmal K."/>
        </authorList>
    </citation>
    <scope>NUCLEOTIDE SEQUENCE [LARGE SCALE GENOMIC DNA]</scope>
    <source>
        <strain evidence="2 3">LSe6-4</strain>
    </source>
</reference>
<organism evidence="2 3">
    <name type="scientific">Kineococcus halophytocola</name>
    <dbReference type="NCBI Taxonomy" id="3234027"/>
    <lineage>
        <taxon>Bacteria</taxon>
        <taxon>Bacillati</taxon>
        <taxon>Actinomycetota</taxon>
        <taxon>Actinomycetes</taxon>
        <taxon>Kineosporiales</taxon>
        <taxon>Kineosporiaceae</taxon>
        <taxon>Kineococcus</taxon>
    </lineage>
</organism>